<dbReference type="Gene3D" id="3.20.20.140">
    <property type="entry name" value="Metal-dependent hydrolases"/>
    <property type="match status" value="1"/>
</dbReference>
<proteinExistence type="predicted"/>
<organism evidence="1 3">
    <name type="scientific">Halorubrum ejinorense</name>
    <dbReference type="NCBI Taxonomy" id="425309"/>
    <lineage>
        <taxon>Archaea</taxon>
        <taxon>Methanobacteriati</taxon>
        <taxon>Methanobacteriota</taxon>
        <taxon>Stenosarchaea group</taxon>
        <taxon>Halobacteria</taxon>
        <taxon>Halobacteriales</taxon>
        <taxon>Haloferacaceae</taxon>
        <taxon>Halorubrum</taxon>
    </lineage>
</organism>
<reference evidence="1" key="2">
    <citation type="submission" date="2023-12" db="EMBL/GenBank/DDBJ databases">
        <authorList>
            <person name="Sun Q."/>
            <person name="Inoue M."/>
        </authorList>
    </citation>
    <scope>NUCLEOTIDE SEQUENCE</scope>
    <source>
        <strain evidence="1">JCM 14265</strain>
    </source>
</reference>
<dbReference type="AlphaFoldDB" id="A0AAV3SU15"/>
<evidence type="ECO:0000313" key="2">
    <source>
        <dbReference type="EMBL" id="MEZ3168852.1"/>
    </source>
</evidence>
<sequence>MATTTPDDSREFFELTDEEQARADELHRSTTIVDGLIAGTYYLDDSDYRDRLPEAGIAAGNLTVGGSDDDFEATVDGVCEVRERIRANADNYFLIESVEDIDSAGDRTGIVLGFQGANWVGTDLDRIRVVDELDVKVIDLAYNRANTLGDGCCEGRDAGLTMLGREAVEELNDRGILLDVSHTNDATTMDVVEHSADPVIASHIGCRALANSQGRAKTDEQLRAVAEAGGVNCITPFPPVIKRDPDTHEVQPATVHDVLDHVDHAVEVGGIDSVAFGGDMSDRTLNSGSIHQGSNLNVWRKTHPEVYGDGPTDRMDPYPEGLNRYTRLGNLTRGLVDRGYDDDEVRKILGGNLQRVFESVWE</sequence>
<name>A0AAV3SU15_9EURY</name>
<accession>A0AAV3SU15</accession>
<dbReference type="Proteomes" id="UP001501425">
    <property type="component" value="Unassembled WGS sequence"/>
</dbReference>
<dbReference type="PROSITE" id="PS51365">
    <property type="entry name" value="RENAL_DIPEPTIDASE_2"/>
    <property type="match status" value="1"/>
</dbReference>
<dbReference type="EMBL" id="JBEDNW010000011">
    <property type="protein sequence ID" value="MEZ3168852.1"/>
    <property type="molecule type" value="Genomic_DNA"/>
</dbReference>
<dbReference type="EC" id="3.4.13.-" evidence="2"/>
<dbReference type="PANTHER" id="PTHR10443">
    <property type="entry name" value="MICROSOMAL DIPEPTIDASE"/>
    <property type="match status" value="1"/>
</dbReference>
<evidence type="ECO:0000313" key="1">
    <source>
        <dbReference type="EMBL" id="GAA0545762.1"/>
    </source>
</evidence>
<keyword evidence="2" id="KW-0378">Hydrolase</keyword>
<dbReference type="InterPro" id="IPR032466">
    <property type="entry name" value="Metal_Hydrolase"/>
</dbReference>
<dbReference type="EMBL" id="BAAADQ010000012">
    <property type="protein sequence ID" value="GAA0545762.1"/>
    <property type="molecule type" value="Genomic_DNA"/>
</dbReference>
<dbReference type="RefSeq" id="WP_343778868.1">
    <property type="nucleotide sequence ID" value="NZ_BAAADQ010000012.1"/>
</dbReference>
<dbReference type="Proteomes" id="UP001567571">
    <property type="component" value="Unassembled WGS sequence"/>
</dbReference>
<dbReference type="GO" id="GO:0070573">
    <property type="term" value="F:metallodipeptidase activity"/>
    <property type="evidence" value="ECO:0007669"/>
    <property type="project" value="InterPro"/>
</dbReference>
<dbReference type="InterPro" id="IPR008257">
    <property type="entry name" value="Pept_M19"/>
</dbReference>
<protein>
    <submittedName>
        <fullName evidence="1 2">Dipeptidase</fullName>
        <ecNumber evidence="2">3.4.13.-</ecNumber>
    </submittedName>
</protein>
<dbReference type="PANTHER" id="PTHR10443:SF12">
    <property type="entry name" value="DIPEPTIDASE"/>
    <property type="match status" value="1"/>
</dbReference>
<keyword evidence="2" id="KW-0645">Protease</keyword>
<keyword evidence="4" id="KW-1185">Reference proteome</keyword>
<evidence type="ECO:0000313" key="3">
    <source>
        <dbReference type="Proteomes" id="UP001501425"/>
    </source>
</evidence>
<comment type="caution">
    <text evidence="1">The sequence shown here is derived from an EMBL/GenBank/DDBJ whole genome shotgun (WGS) entry which is preliminary data.</text>
</comment>
<evidence type="ECO:0000313" key="4">
    <source>
        <dbReference type="Proteomes" id="UP001567571"/>
    </source>
</evidence>
<gene>
    <name evidence="2" type="ORF">ABNG02_16185</name>
    <name evidence="1" type="ORF">GCM10008994_20840</name>
</gene>
<dbReference type="SUPFAM" id="SSF51556">
    <property type="entry name" value="Metallo-dependent hydrolases"/>
    <property type="match status" value="1"/>
</dbReference>
<reference evidence="2 4" key="3">
    <citation type="submission" date="2024-06" db="EMBL/GenBank/DDBJ databases">
        <title>Halorubrum miltondacostae sp. nov., a potential PHA producer isolated from an inland solar saltern in Rio Maior, Portugal.</title>
        <authorList>
            <person name="Albuquerque L."/>
            <person name="Viver T."/>
            <person name="Barroso C."/>
            <person name="Claudino R."/>
            <person name="Galvan M."/>
            <person name="Simoes G."/>
            <person name="Lobo Da Cunha A."/>
            <person name="Egas C."/>
        </authorList>
    </citation>
    <scope>NUCLEOTIDE SEQUENCE [LARGE SCALE GENOMIC DNA]</scope>
    <source>
        <strain evidence="2 4">DSM 18646</strain>
    </source>
</reference>
<reference evidence="1" key="1">
    <citation type="journal article" date="2014" name="Int. J. Syst. Evol. Microbiol.">
        <title>Complete genome sequence of Corynebacterium casei LMG S-19264T (=DSM 44701T), isolated from a smear-ripened cheese.</title>
        <authorList>
            <consortium name="US DOE Joint Genome Institute (JGI-PGF)"/>
            <person name="Walter F."/>
            <person name="Albersmeier A."/>
            <person name="Kalinowski J."/>
            <person name="Ruckert C."/>
        </authorList>
    </citation>
    <scope>NUCLEOTIDE SEQUENCE</scope>
    <source>
        <strain evidence="1">JCM 14265</strain>
    </source>
</reference>
<keyword evidence="2" id="KW-0224">Dipeptidase</keyword>
<dbReference type="Pfam" id="PF01244">
    <property type="entry name" value="Peptidase_M19"/>
    <property type="match status" value="1"/>
</dbReference>
<dbReference type="GO" id="GO:0006508">
    <property type="term" value="P:proteolysis"/>
    <property type="evidence" value="ECO:0007669"/>
    <property type="project" value="InterPro"/>
</dbReference>